<evidence type="ECO:0000259" key="1">
    <source>
        <dbReference type="Pfam" id="PF00557"/>
    </source>
</evidence>
<dbReference type="InterPro" id="IPR050659">
    <property type="entry name" value="Peptidase_M24B"/>
</dbReference>
<dbReference type="SUPFAM" id="SSF55920">
    <property type="entry name" value="Creatinase/aminopeptidase"/>
    <property type="match status" value="1"/>
</dbReference>
<accession>A0A518CVZ8</accession>
<dbReference type="EMBL" id="CP036290">
    <property type="protein sequence ID" value="QDU83380.1"/>
    <property type="molecule type" value="Genomic_DNA"/>
</dbReference>
<dbReference type="Pfam" id="PF00557">
    <property type="entry name" value="Peptidase_M24"/>
    <property type="match status" value="1"/>
</dbReference>
<evidence type="ECO:0000313" key="4">
    <source>
        <dbReference type="Proteomes" id="UP000319342"/>
    </source>
</evidence>
<dbReference type="InterPro" id="IPR036005">
    <property type="entry name" value="Creatinase/aminopeptidase-like"/>
</dbReference>
<dbReference type="Gene3D" id="3.90.230.10">
    <property type="entry name" value="Creatinase/methionine aminopeptidase superfamily"/>
    <property type="match status" value="1"/>
</dbReference>
<keyword evidence="4" id="KW-1185">Reference proteome</keyword>
<reference evidence="3 4" key="1">
    <citation type="submission" date="2019-02" db="EMBL/GenBank/DDBJ databases">
        <title>Deep-cultivation of Planctomycetes and their phenomic and genomic characterization uncovers novel biology.</title>
        <authorList>
            <person name="Wiegand S."/>
            <person name="Jogler M."/>
            <person name="Boedeker C."/>
            <person name="Pinto D."/>
            <person name="Vollmers J."/>
            <person name="Rivas-Marin E."/>
            <person name="Kohn T."/>
            <person name="Peeters S.H."/>
            <person name="Heuer A."/>
            <person name="Rast P."/>
            <person name="Oberbeckmann S."/>
            <person name="Bunk B."/>
            <person name="Jeske O."/>
            <person name="Meyerdierks A."/>
            <person name="Storesund J.E."/>
            <person name="Kallscheuer N."/>
            <person name="Luecker S."/>
            <person name="Lage O.M."/>
            <person name="Pohl T."/>
            <person name="Merkel B.J."/>
            <person name="Hornburger P."/>
            <person name="Mueller R.-W."/>
            <person name="Bruemmer F."/>
            <person name="Labrenz M."/>
            <person name="Spormann A.M."/>
            <person name="Op den Camp H."/>
            <person name="Overmann J."/>
            <person name="Amann R."/>
            <person name="Jetten M.S.M."/>
            <person name="Mascher T."/>
            <person name="Medema M.H."/>
            <person name="Devos D.P."/>
            <person name="Kaster A.-K."/>
            <person name="Ovreas L."/>
            <person name="Rohde M."/>
            <person name="Galperin M.Y."/>
            <person name="Jogler C."/>
        </authorList>
    </citation>
    <scope>NUCLEOTIDE SEQUENCE [LARGE SCALE GENOMIC DNA]</scope>
    <source>
        <strain evidence="3 4">Pla163</strain>
    </source>
</reference>
<organism evidence="3 4">
    <name type="scientific">Rohdeia mirabilis</name>
    <dbReference type="NCBI Taxonomy" id="2528008"/>
    <lineage>
        <taxon>Bacteria</taxon>
        <taxon>Pseudomonadati</taxon>
        <taxon>Planctomycetota</taxon>
        <taxon>Planctomycetia</taxon>
        <taxon>Planctomycetia incertae sedis</taxon>
        <taxon>Rohdeia</taxon>
    </lineage>
</organism>
<dbReference type="AlphaFoldDB" id="A0A518CVZ8"/>
<dbReference type="SUPFAM" id="SSF53092">
    <property type="entry name" value="Creatinase/prolidase N-terminal domain"/>
    <property type="match status" value="1"/>
</dbReference>
<gene>
    <name evidence="3" type="ORF">Pla163_04790</name>
</gene>
<name>A0A518CVZ8_9BACT</name>
<dbReference type="Pfam" id="PF01321">
    <property type="entry name" value="Creatinase_N"/>
    <property type="match status" value="1"/>
</dbReference>
<keyword evidence="3" id="KW-0378">Hydrolase</keyword>
<dbReference type="Gene3D" id="3.40.350.10">
    <property type="entry name" value="Creatinase/prolidase N-terminal domain"/>
    <property type="match status" value="1"/>
</dbReference>
<dbReference type="PANTHER" id="PTHR46112:SF3">
    <property type="entry name" value="AMINOPEPTIDASE YPDF"/>
    <property type="match status" value="1"/>
</dbReference>
<dbReference type="InterPro" id="IPR029149">
    <property type="entry name" value="Creatin/AminoP/Spt16_N"/>
</dbReference>
<dbReference type="EC" id="3.4.-.-" evidence="3"/>
<feature type="domain" description="Peptidase M24" evidence="1">
    <location>
        <begin position="175"/>
        <end position="382"/>
    </location>
</feature>
<dbReference type="RefSeq" id="WP_145182963.1">
    <property type="nucleotide sequence ID" value="NZ_CP036290.1"/>
</dbReference>
<feature type="domain" description="Creatinase N-terminal" evidence="2">
    <location>
        <begin position="36"/>
        <end position="167"/>
    </location>
</feature>
<dbReference type="OrthoDB" id="9806388at2"/>
<dbReference type="InterPro" id="IPR000587">
    <property type="entry name" value="Creatinase_N"/>
</dbReference>
<dbReference type="PANTHER" id="PTHR46112">
    <property type="entry name" value="AMINOPEPTIDASE"/>
    <property type="match status" value="1"/>
</dbReference>
<proteinExistence type="predicted"/>
<dbReference type="Proteomes" id="UP000319342">
    <property type="component" value="Chromosome"/>
</dbReference>
<dbReference type="InterPro" id="IPR000994">
    <property type="entry name" value="Pept_M24"/>
</dbReference>
<evidence type="ECO:0000313" key="3">
    <source>
        <dbReference type="EMBL" id="QDU83380.1"/>
    </source>
</evidence>
<evidence type="ECO:0000259" key="2">
    <source>
        <dbReference type="Pfam" id="PF01321"/>
    </source>
</evidence>
<protein>
    <submittedName>
        <fullName evidence="3">Putative peptidase</fullName>
        <ecNumber evidence="3">3.4.-.-</ecNumber>
    </submittedName>
</protein>
<sequence length="399" mass="42199">MSSATLDPARAEAILAALDTSGDLPAAPGAADHERRRARLTTLLEEAGADALFVEPGATARYLAGLEWRPSERLFGAVVTRGGEVLVVAPSFERDVLERVLPSGAALVLWDEHEYGYAELAIELAAREVGTLLVDPGVRTLLTDRLAPAFDGDLRSGADVVRRLRAVKDAGELAIMDAAQGLTKRAIGHVAAHVEPGMTCAQVAALMHAAQRKLGLENTWDLTLVGPDAADPHGHTNETEIAAGDLLLCDTGGTLLGYHSDCTRTWVVGEPKASTIGDYRRAWDTVFAAQDAALAAFRAGQPCGGVDRAARAVIEKAGYGDGYTAFSHRLGHGIGTEIHEPPYCDGGSDVPLEVGMCFSNEPGIYLAGKFGLRIEDIVQVTADGARTFGPRQRSVEAPF</sequence>
<dbReference type="GO" id="GO:0016787">
    <property type="term" value="F:hydrolase activity"/>
    <property type="evidence" value="ECO:0007669"/>
    <property type="project" value="UniProtKB-KW"/>
</dbReference>